<keyword evidence="3" id="KW-1185">Reference proteome</keyword>
<dbReference type="AlphaFoldDB" id="A0A9P9FPQ5"/>
<name>A0A9P9FPQ5_9HYPO</name>
<gene>
    <name evidence="2" type="ORF">EDB81DRAFT_180388</name>
</gene>
<feature type="compositionally biased region" description="Low complexity" evidence="1">
    <location>
        <begin position="105"/>
        <end position="117"/>
    </location>
</feature>
<evidence type="ECO:0000313" key="3">
    <source>
        <dbReference type="Proteomes" id="UP000738349"/>
    </source>
</evidence>
<accession>A0A9P9FPQ5</accession>
<evidence type="ECO:0000313" key="2">
    <source>
        <dbReference type="EMBL" id="KAH7170802.1"/>
    </source>
</evidence>
<reference evidence="2" key="1">
    <citation type="journal article" date="2021" name="Nat. Commun.">
        <title>Genetic determinants of endophytism in the Arabidopsis root mycobiome.</title>
        <authorList>
            <person name="Mesny F."/>
            <person name="Miyauchi S."/>
            <person name="Thiergart T."/>
            <person name="Pickel B."/>
            <person name="Atanasova L."/>
            <person name="Karlsson M."/>
            <person name="Huettel B."/>
            <person name="Barry K.W."/>
            <person name="Haridas S."/>
            <person name="Chen C."/>
            <person name="Bauer D."/>
            <person name="Andreopoulos W."/>
            <person name="Pangilinan J."/>
            <person name="LaButti K."/>
            <person name="Riley R."/>
            <person name="Lipzen A."/>
            <person name="Clum A."/>
            <person name="Drula E."/>
            <person name="Henrissat B."/>
            <person name="Kohler A."/>
            <person name="Grigoriev I.V."/>
            <person name="Martin F.M."/>
            <person name="Hacquard S."/>
        </authorList>
    </citation>
    <scope>NUCLEOTIDE SEQUENCE</scope>
    <source>
        <strain evidence="2">MPI-CAGE-AT-0147</strain>
    </source>
</reference>
<proteinExistence type="predicted"/>
<dbReference type="OrthoDB" id="5116474at2759"/>
<comment type="caution">
    <text evidence="2">The sequence shown here is derived from an EMBL/GenBank/DDBJ whole genome shotgun (WGS) entry which is preliminary data.</text>
</comment>
<sequence length="117" mass="12308">MCHTIVAKRMCQVCHRSQGEKVIDFERCARKCSSPFYCLTPTPEMEVCALCAWKPCTPVLAQHAAEDSAAAAAAVMAARPPVLRMSVDAGGDSPTPGGGPPRLPVPGLTPGRQSVFG</sequence>
<protein>
    <submittedName>
        <fullName evidence="2">Uncharacterized protein</fullName>
    </submittedName>
</protein>
<evidence type="ECO:0000256" key="1">
    <source>
        <dbReference type="SAM" id="MobiDB-lite"/>
    </source>
</evidence>
<dbReference type="Proteomes" id="UP000738349">
    <property type="component" value="Unassembled WGS sequence"/>
</dbReference>
<dbReference type="EMBL" id="JAGMUV010000002">
    <property type="protein sequence ID" value="KAH7170802.1"/>
    <property type="molecule type" value="Genomic_DNA"/>
</dbReference>
<feature type="region of interest" description="Disordered" evidence="1">
    <location>
        <begin position="85"/>
        <end position="117"/>
    </location>
</feature>
<organism evidence="2 3">
    <name type="scientific">Dactylonectria macrodidyma</name>
    <dbReference type="NCBI Taxonomy" id="307937"/>
    <lineage>
        <taxon>Eukaryota</taxon>
        <taxon>Fungi</taxon>
        <taxon>Dikarya</taxon>
        <taxon>Ascomycota</taxon>
        <taxon>Pezizomycotina</taxon>
        <taxon>Sordariomycetes</taxon>
        <taxon>Hypocreomycetidae</taxon>
        <taxon>Hypocreales</taxon>
        <taxon>Nectriaceae</taxon>
        <taxon>Dactylonectria</taxon>
    </lineage>
</organism>